<dbReference type="InterPro" id="IPR008972">
    <property type="entry name" value="Cupredoxin"/>
</dbReference>
<dbReference type="SUPFAM" id="SSF49503">
    <property type="entry name" value="Cupredoxins"/>
    <property type="match status" value="1"/>
</dbReference>
<reference evidence="20" key="1">
    <citation type="journal article" date="2019" name="Int. J. Syst. Evol. Microbiol.">
        <title>The Global Catalogue of Microorganisms (GCM) 10K type strain sequencing project: providing services to taxonomists for standard genome sequencing and annotation.</title>
        <authorList>
            <consortium name="The Broad Institute Genomics Platform"/>
            <consortium name="The Broad Institute Genome Sequencing Center for Infectious Disease"/>
            <person name="Wu L."/>
            <person name="Ma J."/>
        </authorList>
    </citation>
    <scope>NUCLEOTIDE SEQUENCE [LARGE SCALE GENOMIC DNA]</scope>
    <source>
        <strain evidence="20">JCM 16953</strain>
    </source>
</reference>
<comment type="caution">
    <text evidence="19">The sequence shown here is derived from an EMBL/GenBank/DDBJ whole genome shotgun (WGS) entry which is preliminary data.</text>
</comment>
<protein>
    <recommendedName>
        <fullName evidence="3">cytochrome-c oxidase</fullName>
        <ecNumber evidence="3">7.1.1.9</ecNumber>
    </recommendedName>
    <alternativeName>
        <fullName evidence="14">Cytochrome aa3 subunit 2</fullName>
    </alternativeName>
</protein>
<dbReference type="PROSITE" id="PS50857">
    <property type="entry name" value="COX2_CUA"/>
    <property type="match status" value="1"/>
</dbReference>
<dbReference type="SUPFAM" id="SSF81464">
    <property type="entry name" value="Cytochrome c oxidase subunit II-like, transmembrane region"/>
    <property type="match status" value="1"/>
</dbReference>
<evidence type="ECO:0000256" key="15">
    <source>
        <dbReference type="ARBA" id="ARBA00047816"/>
    </source>
</evidence>
<evidence type="ECO:0000256" key="10">
    <source>
        <dbReference type="ARBA" id="ARBA00022989"/>
    </source>
</evidence>
<accession>A0ABP7IA15</accession>
<evidence type="ECO:0000259" key="18">
    <source>
        <dbReference type="PROSITE" id="PS50857"/>
    </source>
</evidence>
<comment type="catalytic activity">
    <reaction evidence="15">
        <text>4 Fe(II)-[cytochrome c] + O2 + 8 H(+)(in) = 4 Fe(III)-[cytochrome c] + 2 H2O + 4 H(+)(out)</text>
        <dbReference type="Rhea" id="RHEA:11436"/>
        <dbReference type="Rhea" id="RHEA-COMP:10350"/>
        <dbReference type="Rhea" id="RHEA-COMP:14399"/>
        <dbReference type="ChEBI" id="CHEBI:15377"/>
        <dbReference type="ChEBI" id="CHEBI:15378"/>
        <dbReference type="ChEBI" id="CHEBI:15379"/>
        <dbReference type="ChEBI" id="CHEBI:29033"/>
        <dbReference type="ChEBI" id="CHEBI:29034"/>
        <dbReference type="EC" id="7.1.1.9"/>
    </reaction>
</comment>
<sequence length="299" mass="33624">MGLRHPERTRGSRRNLVRTLPLAGFVVLALALSGCSDDTQLERAGMPKIVTEQGQGILDLWQGAWIAALATGVVVWGLILFAVIYYRRRSDDEVPIQTRYNLPVEIFYTIFPIVMVIVFFSHTVRVQNEVMHLDPSPDVRITVVGQKWQWTFNHHLDPSQTDGKVVYVAGDLNNDSIPTLVLPVDETIEFDLESADVIHDFGIPAFAMRMDVVPGRDNKFQVTPTEIGGPYAGKCYELCGTYHSRMLFQVKVVSQDDYESYIQGLESDPEHSADHPVIGGSYTRVPYLNPEDETEGEQK</sequence>
<gene>
    <name evidence="19" type="primary">coxB</name>
    <name evidence="19" type="ORF">GCM10022242_14580</name>
</gene>
<keyword evidence="9" id="KW-0249">Electron transport</keyword>
<dbReference type="Gene3D" id="2.60.40.420">
    <property type="entry name" value="Cupredoxins - blue copper proteins"/>
    <property type="match status" value="1"/>
</dbReference>
<organism evidence="19 20">
    <name type="scientific">Nocardioides panacisoli</name>
    <dbReference type="NCBI Taxonomy" id="627624"/>
    <lineage>
        <taxon>Bacteria</taxon>
        <taxon>Bacillati</taxon>
        <taxon>Actinomycetota</taxon>
        <taxon>Actinomycetes</taxon>
        <taxon>Propionibacteriales</taxon>
        <taxon>Nocardioidaceae</taxon>
        <taxon>Nocardioides</taxon>
    </lineage>
</organism>
<feature type="transmembrane region" description="Helical" evidence="17">
    <location>
        <begin position="106"/>
        <end position="124"/>
    </location>
</feature>
<dbReference type="PRINTS" id="PR01166">
    <property type="entry name" value="CYCOXIDASEII"/>
</dbReference>
<evidence type="ECO:0000256" key="11">
    <source>
        <dbReference type="ARBA" id="ARBA00023008"/>
    </source>
</evidence>
<comment type="subcellular location">
    <subcellularLocation>
        <location evidence="1">Membrane</location>
        <topology evidence="1">Multi-pass membrane protein</topology>
    </subcellularLocation>
</comment>
<keyword evidence="5" id="KW-0679">Respiratory chain</keyword>
<proteinExistence type="inferred from homology"/>
<dbReference type="NCBIfam" id="TIGR02866">
    <property type="entry name" value="CoxB"/>
    <property type="match status" value="1"/>
</dbReference>
<keyword evidence="4" id="KW-0813">Transport</keyword>
<evidence type="ECO:0000256" key="6">
    <source>
        <dbReference type="ARBA" id="ARBA00022692"/>
    </source>
</evidence>
<dbReference type="Proteomes" id="UP001501821">
    <property type="component" value="Unassembled WGS sequence"/>
</dbReference>
<evidence type="ECO:0000256" key="16">
    <source>
        <dbReference type="SAM" id="MobiDB-lite"/>
    </source>
</evidence>
<dbReference type="InterPro" id="IPR001505">
    <property type="entry name" value="Copper_CuA"/>
</dbReference>
<dbReference type="InterPro" id="IPR002429">
    <property type="entry name" value="CcO_II-like_C"/>
</dbReference>
<evidence type="ECO:0000256" key="12">
    <source>
        <dbReference type="ARBA" id="ARBA00023136"/>
    </source>
</evidence>
<evidence type="ECO:0000256" key="7">
    <source>
        <dbReference type="ARBA" id="ARBA00022723"/>
    </source>
</evidence>
<keyword evidence="11" id="KW-0186">Copper</keyword>
<comment type="similarity">
    <text evidence="2">Belongs to the cytochrome c oxidase subunit 2 family.</text>
</comment>
<feature type="domain" description="Cytochrome oxidase subunit II copper A binding" evidence="18">
    <location>
        <begin position="136"/>
        <end position="264"/>
    </location>
</feature>
<keyword evidence="8" id="KW-1278">Translocase</keyword>
<dbReference type="EMBL" id="BAABAH010000003">
    <property type="protein sequence ID" value="GAA3813267.1"/>
    <property type="molecule type" value="Genomic_DNA"/>
</dbReference>
<keyword evidence="7" id="KW-0479">Metal-binding</keyword>
<dbReference type="PROSITE" id="PS00078">
    <property type="entry name" value="COX2"/>
    <property type="match status" value="1"/>
</dbReference>
<keyword evidence="10 17" id="KW-1133">Transmembrane helix</keyword>
<evidence type="ECO:0000256" key="5">
    <source>
        <dbReference type="ARBA" id="ARBA00022660"/>
    </source>
</evidence>
<feature type="compositionally biased region" description="Acidic residues" evidence="16">
    <location>
        <begin position="290"/>
        <end position="299"/>
    </location>
</feature>
<dbReference type="PANTHER" id="PTHR22888">
    <property type="entry name" value="CYTOCHROME C OXIDASE, SUBUNIT II"/>
    <property type="match status" value="1"/>
</dbReference>
<feature type="region of interest" description="Disordered" evidence="16">
    <location>
        <begin position="266"/>
        <end position="299"/>
    </location>
</feature>
<comment type="function">
    <text evidence="13">Subunits I and II form the functional core of the enzyme complex. Electrons originating in cytochrome c are transferred via heme a and Cu(A) to the binuclear center formed by heme a3 and Cu(B).</text>
</comment>
<evidence type="ECO:0000256" key="8">
    <source>
        <dbReference type="ARBA" id="ARBA00022967"/>
    </source>
</evidence>
<evidence type="ECO:0000256" key="13">
    <source>
        <dbReference type="ARBA" id="ARBA00024688"/>
    </source>
</evidence>
<dbReference type="PANTHER" id="PTHR22888:SF9">
    <property type="entry name" value="CYTOCHROME C OXIDASE SUBUNIT 2"/>
    <property type="match status" value="1"/>
</dbReference>
<evidence type="ECO:0000256" key="17">
    <source>
        <dbReference type="SAM" id="Phobius"/>
    </source>
</evidence>
<evidence type="ECO:0000313" key="20">
    <source>
        <dbReference type="Proteomes" id="UP001501821"/>
    </source>
</evidence>
<dbReference type="InterPro" id="IPR045187">
    <property type="entry name" value="CcO_II"/>
</dbReference>
<dbReference type="RefSeq" id="WP_344773809.1">
    <property type="nucleotide sequence ID" value="NZ_BAABAH010000003.1"/>
</dbReference>
<dbReference type="Gene3D" id="1.10.287.90">
    <property type="match status" value="1"/>
</dbReference>
<evidence type="ECO:0000256" key="1">
    <source>
        <dbReference type="ARBA" id="ARBA00004141"/>
    </source>
</evidence>
<keyword evidence="20" id="KW-1185">Reference proteome</keyword>
<feature type="transmembrane region" description="Helical" evidence="17">
    <location>
        <begin position="60"/>
        <end position="86"/>
    </location>
</feature>
<dbReference type="InterPro" id="IPR014222">
    <property type="entry name" value="Cyt_c_oxidase_su2"/>
</dbReference>
<dbReference type="PROSITE" id="PS51257">
    <property type="entry name" value="PROKAR_LIPOPROTEIN"/>
    <property type="match status" value="1"/>
</dbReference>
<evidence type="ECO:0000256" key="4">
    <source>
        <dbReference type="ARBA" id="ARBA00022448"/>
    </source>
</evidence>
<name>A0ABP7IA15_9ACTN</name>
<evidence type="ECO:0000256" key="3">
    <source>
        <dbReference type="ARBA" id="ARBA00012949"/>
    </source>
</evidence>
<dbReference type="EC" id="7.1.1.9" evidence="3"/>
<evidence type="ECO:0000256" key="2">
    <source>
        <dbReference type="ARBA" id="ARBA00007866"/>
    </source>
</evidence>
<evidence type="ECO:0000313" key="19">
    <source>
        <dbReference type="EMBL" id="GAA3813267.1"/>
    </source>
</evidence>
<dbReference type="InterPro" id="IPR036257">
    <property type="entry name" value="Cyt_c_oxidase_su2_TM_sf"/>
</dbReference>
<keyword evidence="6 17" id="KW-0812">Transmembrane</keyword>
<evidence type="ECO:0000256" key="14">
    <source>
        <dbReference type="ARBA" id="ARBA00031399"/>
    </source>
</evidence>
<dbReference type="Pfam" id="PF00116">
    <property type="entry name" value="COX2"/>
    <property type="match status" value="1"/>
</dbReference>
<keyword evidence="12 17" id="KW-0472">Membrane</keyword>
<evidence type="ECO:0000256" key="9">
    <source>
        <dbReference type="ARBA" id="ARBA00022982"/>
    </source>
</evidence>